<gene>
    <name evidence="1" type="ORF">KDK92_16350</name>
</gene>
<reference evidence="1" key="1">
    <citation type="journal article" date="2021" name="mSystems">
        <title>Bacteria and Archaea Synergistically Convert Glycine Betaine to Biogenic Methane in the Formosa Cold Seep of the South China Sea.</title>
        <authorList>
            <person name="Li L."/>
            <person name="Zhang W."/>
            <person name="Zhang S."/>
            <person name="Song L."/>
            <person name="Sun Q."/>
            <person name="Zhang H."/>
            <person name="Xiang H."/>
            <person name="Dong X."/>
        </authorList>
    </citation>
    <scope>NUCLEOTIDE SEQUENCE</scope>
    <source>
        <strain evidence="1">ZWT</strain>
    </source>
</reference>
<evidence type="ECO:0000313" key="1">
    <source>
        <dbReference type="EMBL" id="MCM1991306.1"/>
    </source>
</evidence>
<reference evidence="1" key="2">
    <citation type="submission" date="2021-04" db="EMBL/GenBank/DDBJ databases">
        <authorList>
            <person name="Dong X."/>
        </authorList>
    </citation>
    <scope>NUCLEOTIDE SEQUENCE</scope>
    <source>
        <strain evidence="1">ZWT</strain>
    </source>
</reference>
<organism evidence="1 2">
    <name type="scientific">Oceanirhabdus seepicola</name>
    <dbReference type="NCBI Taxonomy" id="2828781"/>
    <lineage>
        <taxon>Bacteria</taxon>
        <taxon>Bacillati</taxon>
        <taxon>Bacillota</taxon>
        <taxon>Clostridia</taxon>
        <taxon>Eubacteriales</taxon>
        <taxon>Clostridiaceae</taxon>
        <taxon>Oceanirhabdus</taxon>
    </lineage>
</organism>
<dbReference type="RefSeq" id="WP_250860413.1">
    <property type="nucleotide sequence ID" value="NZ_JAGSOJ010000003.1"/>
</dbReference>
<sequence>MFNMQDYKNESKNEQCFFETNSEHSYELFKKEKIYTDHYMKDKIFKEILKEKNN</sequence>
<dbReference type="Proteomes" id="UP001056429">
    <property type="component" value="Unassembled WGS sequence"/>
</dbReference>
<comment type="caution">
    <text evidence="1">The sequence shown here is derived from an EMBL/GenBank/DDBJ whole genome shotgun (WGS) entry which is preliminary data.</text>
</comment>
<protein>
    <submittedName>
        <fullName evidence="1">Uncharacterized protein</fullName>
    </submittedName>
</protein>
<name>A0A9J6P3C7_9CLOT</name>
<dbReference type="AlphaFoldDB" id="A0A9J6P3C7"/>
<evidence type="ECO:0000313" key="2">
    <source>
        <dbReference type="Proteomes" id="UP001056429"/>
    </source>
</evidence>
<keyword evidence="2" id="KW-1185">Reference proteome</keyword>
<dbReference type="EMBL" id="JAGSOJ010000003">
    <property type="protein sequence ID" value="MCM1991306.1"/>
    <property type="molecule type" value="Genomic_DNA"/>
</dbReference>
<proteinExistence type="predicted"/>
<accession>A0A9J6P3C7</accession>